<gene>
    <name evidence="2" type="ORF">SAMN02745781_03480</name>
</gene>
<accession>A0A1M5FII6</accession>
<dbReference type="Proteomes" id="UP000184159">
    <property type="component" value="Unassembled WGS sequence"/>
</dbReference>
<dbReference type="AlphaFoldDB" id="A0A1M5FII6"/>
<keyword evidence="2" id="KW-0560">Oxidoreductase</keyword>
<keyword evidence="2" id="KW-0503">Monooxygenase</keyword>
<dbReference type="Gene3D" id="3.30.70.100">
    <property type="match status" value="1"/>
</dbReference>
<sequence>MYVVTVTFTIDPESFESFIKLAQENADIAKDDPGCLQFDICWNDKDKQVFFYELYGSEDEFNECLQTEHSLIFDQKTEPMIEEKISKTFSRIHMA</sequence>
<proteinExistence type="predicted"/>
<dbReference type="RefSeq" id="WP_072962156.1">
    <property type="nucleotide sequence ID" value="NZ_FQUH01000020.1"/>
</dbReference>
<reference evidence="3" key="1">
    <citation type="submission" date="2016-11" db="EMBL/GenBank/DDBJ databases">
        <authorList>
            <person name="Varghese N."/>
            <person name="Submissions S."/>
        </authorList>
    </citation>
    <scope>NUCLEOTIDE SEQUENCE [LARGE SCALE GENOMIC DNA]</scope>
    <source>
        <strain evidence="3">DSM 21264</strain>
    </source>
</reference>
<evidence type="ECO:0000313" key="2">
    <source>
        <dbReference type="EMBL" id="SHF91229.1"/>
    </source>
</evidence>
<dbReference type="PROSITE" id="PS51725">
    <property type="entry name" value="ABM"/>
    <property type="match status" value="1"/>
</dbReference>
<dbReference type="SUPFAM" id="SSF54909">
    <property type="entry name" value="Dimeric alpha+beta barrel"/>
    <property type="match status" value="1"/>
</dbReference>
<feature type="domain" description="ABM" evidence="1">
    <location>
        <begin position="2"/>
        <end position="89"/>
    </location>
</feature>
<evidence type="ECO:0000259" key="1">
    <source>
        <dbReference type="PROSITE" id="PS51725"/>
    </source>
</evidence>
<name>A0A1M5FII6_VIBGA</name>
<organism evidence="2 3">
    <name type="scientific">Vibrio gazogenes DSM 21264 = NBRC 103151</name>
    <dbReference type="NCBI Taxonomy" id="1123492"/>
    <lineage>
        <taxon>Bacteria</taxon>
        <taxon>Pseudomonadati</taxon>
        <taxon>Pseudomonadota</taxon>
        <taxon>Gammaproteobacteria</taxon>
        <taxon>Vibrionales</taxon>
        <taxon>Vibrionaceae</taxon>
        <taxon>Vibrio</taxon>
    </lineage>
</organism>
<dbReference type="EMBL" id="FQUH01000020">
    <property type="protein sequence ID" value="SHF91229.1"/>
    <property type="molecule type" value="Genomic_DNA"/>
</dbReference>
<keyword evidence="3" id="KW-1185">Reference proteome</keyword>
<dbReference type="Pfam" id="PF03992">
    <property type="entry name" value="ABM"/>
    <property type="match status" value="1"/>
</dbReference>
<evidence type="ECO:0000313" key="3">
    <source>
        <dbReference type="Proteomes" id="UP000184159"/>
    </source>
</evidence>
<dbReference type="InterPro" id="IPR011008">
    <property type="entry name" value="Dimeric_a/b-barrel"/>
</dbReference>
<dbReference type="GO" id="GO:0004497">
    <property type="term" value="F:monooxygenase activity"/>
    <property type="evidence" value="ECO:0007669"/>
    <property type="project" value="UniProtKB-KW"/>
</dbReference>
<protein>
    <submittedName>
        <fullName evidence="2">Quinol monooxygenase YgiN</fullName>
    </submittedName>
</protein>
<dbReference type="InterPro" id="IPR007138">
    <property type="entry name" value="ABM_dom"/>
</dbReference>